<name>A0AAW9A381_LIMRT</name>
<comment type="caution">
    <text evidence="1">The sequence shown here is derived from an EMBL/GenBank/DDBJ whole genome shotgun (WGS) entry which is preliminary data.</text>
</comment>
<dbReference type="AlphaFoldDB" id="A0AAW9A381"/>
<proteinExistence type="predicted"/>
<dbReference type="Proteomes" id="UP001286376">
    <property type="component" value="Unassembled WGS sequence"/>
</dbReference>
<dbReference type="EMBL" id="JAOTNP010000095">
    <property type="protein sequence ID" value="MDV8947766.1"/>
    <property type="molecule type" value="Genomic_DNA"/>
</dbReference>
<sequence>MTRNKDFNNITNFDRYRQCCTKMHQDYLNRISAYYGITGKDLSRFAWAEDRNVNLYFLEVFVDSINDITSKGCIVFAEINSSSCNKLFHMNLIDETSNHDFGEISPVKIDKKLAWLAQHGFISQDLINNIITASLHFTYGDINRKYTLNELHKEWAKRWVDKEYTETQKILQKKNILETFPTSNQKFFVDRYHFDEMLNTLDDNQFTDEFNQCLFAYENRKWFLCATGLGTCLEHLMEKIIINYNNKGYKTLSRLGKDPKFKDYLIIFRKPPINMEPRQETYIKMLSMARNSVDHHNTGYTKKNICDALLDGIRNIFNDYYSTSILVKSAPKDKK</sequence>
<reference evidence="1 2" key="1">
    <citation type="journal article" date="2022" name="Front. Cell. Infect. Microbiol.">
        <title>The probiotic and immunomodulation effects of Limosilactobacillus reuteri RGW1 isolated from calf feces.</title>
        <authorList>
            <person name="Huang K."/>
            <person name="Shi W."/>
            <person name="Yang B."/>
            <person name="Wang J."/>
        </authorList>
    </citation>
    <scope>NUCLEOTIDE SEQUENCE [LARGE SCALE GENOMIC DNA]</scope>
    <source>
        <strain evidence="1 2">RGW1</strain>
    </source>
</reference>
<evidence type="ECO:0000313" key="1">
    <source>
        <dbReference type="EMBL" id="MDV8947766.1"/>
    </source>
</evidence>
<evidence type="ECO:0000313" key="2">
    <source>
        <dbReference type="Proteomes" id="UP001286376"/>
    </source>
</evidence>
<accession>A0AAW9A381</accession>
<organism evidence="1 2">
    <name type="scientific">Limosilactobacillus reuteri</name>
    <name type="common">Lactobacillus reuteri</name>
    <dbReference type="NCBI Taxonomy" id="1598"/>
    <lineage>
        <taxon>Bacteria</taxon>
        <taxon>Bacillati</taxon>
        <taxon>Bacillota</taxon>
        <taxon>Bacilli</taxon>
        <taxon>Lactobacillales</taxon>
        <taxon>Lactobacillaceae</taxon>
        <taxon>Limosilactobacillus</taxon>
    </lineage>
</organism>
<gene>
    <name evidence="1" type="ORF">NX099_10395</name>
</gene>
<protein>
    <submittedName>
        <fullName evidence="1">Uncharacterized protein</fullName>
    </submittedName>
</protein>
<dbReference type="RefSeq" id="WP_317849073.1">
    <property type="nucleotide sequence ID" value="NZ_JAOTNP010000095.1"/>
</dbReference>